<dbReference type="InterPro" id="IPR045519">
    <property type="entry name" value="DUF6476"/>
</dbReference>
<evidence type="ECO:0000313" key="3">
    <source>
        <dbReference type="Proteomes" id="UP001251085"/>
    </source>
</evidence>
<dbReference type="Proteomes" id="UP001251085">
    <property type="component" value="Unassembled WGS sequence"/>
</dbReference>
<dbReference type="RefSeq" id="WP_311760049.1">
    <property type="nucleotide sequence ID" value="NZ_JAVRQI010000010.1"/>
</dbReference>
<evidence type="ECO:0000256" key="1">
    <source>
        <dbReference type="SAM" id="Phobius"/>
    </source>
</evidence>
<accession>A0ABU3EFE1</accession>
<keyword evidence="1" id="KW-0812">Transmembrane</keyword>
<reference evidence="3" key="1">
    <citation type="submission" date="2023-07" db="EMBL/GenBank/DDBJ databases">
        <title>Characterization of two Paracoccaceae strains isolated from Phycosphere and proposal of Xinfangfangia lacusdiani sp. nov.</title>
        <authorList>
            <person name="Deng Y."/>
            <person name="Zhang Y.Q."/>
        </authorList>
    </citation>
    <scope>NUCLEOTIDE SEQUENCE [LARGE SCALE GENOMIC DNA]</scope>
    <source>
        <strain evidence="3">CPCC 101403</strain>
    </source>
</reference>
<keyword evidence="1" id="KW-0472">Membrane</keyword>
<gene>
    <name evidence="2" type="ORF">RM190_13850</name>
</gene>
<proteinExistence type="predicted"/>
<sequence length="104" mass="11347">MGRDDRAEPGAEEALPMLRWLRILVTSLAAVMGIGVLAIAALLWLRLSEAPLPQLPEQITLPRGETPAAITFARHWVVVVTETGQILLYDQQGRLKDQASVPAP</sequence>
<protein>
    <submittedName>
        <fullName evidence="2">DUF6476 family protein</fullName>
    </submittedName>
</protein>
<feature type="transmembrane region" description="Helical" evidence="1">
    <location>
        <begin position="20"/>
        <end position="45"/>
    </location>
</feature>
<dbReference type="EMBL" id="JAVRQI010000010">
    <property type="protein sequence ID" value="MDT1062958.1"/>
    <property type="molecule type" value="Genomic_DNA"/>
</dbReference>
<name>A0ABU3EFE1_9RHOB</name>
<keyword evidence="3" id="KW-1185">Reference proteome</keyword>
<dbReference type="Pfam" id="PF20082">
    <property type="entry name" value="DUF6476"/>
    <property type="match status" value="1"/>
</dbReference>
<evidence type="ECO:0000313" key="2">
    <source>
        <dbReference type="EMBL" id="MDT1062958.1"/>
    </source>
</evidence>
<comment type="caution">
    <text evidence="2">The sequence shown here is derived from an EMBL/GenBank/DDBJ whole genome shotgun (WGS) entry which is preliminary data.</text>
</comment>
<organism evidence="2 3">
    <name type="scientific">Paracoccus broussonetiae</name>
    <dbReference type="NCBI Taxonomy" id="3075834"/>
    <lineage>
        <taxon>Bacteria</taxon>
        <taxon>Pseudomonadati</taxon>
        <taxon>Pseudomonadota</taxon>
        <taxon>Alphaproteobacteria</taxon>
        <taxon>Rhodobacterales</taxon>
        <taxon>Paracoccaceae</taxon>
        <taxon>Paracoccus</taxon>
    </lineage>
</organism>
<keyword evidence="1" id="KW-1133">Transmembrane helix</keyword>